<dbReference type="AlphaFoldDB" id="A0AAW2H441"/>
<gene>
    <name evidence="1" type="ORF">PUN28_001160</name>
</gene>
<dbReference type="EMBL" id="JADYXP020000001">
    <property type="protein sequence ID" value="KAL0134116.1"/>
    <property type="molecule type" value="Genomic_DNA"/>
</dbReference>
<comment type="caution">
    <text evidence="1">The sequence shown here is derived from an EMBL/GenBank/DDBJ whole genome shotgun (WGS) entry which is preliminary data.</text>
</comment>
<organism evidence="1 2">
    <name type="scientific">Cardiocondyla obscurior</name>
    <dbReference type="NCBI Taxonomy" id="286306"/>
    <lineage>
        <taxon>Eukaryota</taxon>
        <taxon>Metazoa</taxon>
        <taxon>Ecdysozoa</taxon>
        <taxon>Arthropoda</taxon>
        <taxon>Hexapoda</taxon>
        <taxon>Insecta</taxon>
        <taxon>Pterygota</taxon>
        <taxon>Neoptera</taxon>
        <taxon>Endopterygota</taxon>
        <taxon>Hymenoptera</taxon>
        <taxon>Apocrita</taxon>
        <taxon>Aculeata</taxon>
        <taxon>Formicoidea</taxon>
        <taxon>Formicidae</taxon>
        <taxon>Myrmicinae</taxon>
        <taxon>Cardiocondyla</taxon>
    </lineage>
</organism>
<accession>A0AAW2H441</accession>
<sequence>MRYLHCTLWQVLPALRIVSEFVRGAFCILHHLDVSSDTSLTAKPIFLRLVQICIREITFRHSCHFVIKEIKYRILYYILMRC</sequence>
<proteinExistence type="predicted"/>
<evidence type="ECO:0000313" key="1">
    <source>
        <dbReference type="EMBL" id="KAL0134116.1"/>
    </source>
</evidence>
<protein>
    <recommendedName>
        <fullName evidence="3">Secreted protein</fullName>
    </recommendedName>
</protein>
<evidence type="ECO:0008006" key="3">
    <source>
        <dbReference type="Google" id="ProtNLM"/>
    </source>
</evidence>
<dbReference type="Proteomes" id="UP001430953">
    <property type="component" value="Unassembled WGS sequence"/>
</dbReference>
<evidence type="ECO:0000313" key="2">
    <source>
        <dbReference type="Proteomes" id="UP001430953"/>
    </source>
</evidence>
<name>A0AAW2H441_9HYME</name>
<keyword evidence="2" id="KW-1185">Reference proteome</keyword>
<reference evidence="1 2" key="1">
    <citation type="submission" date="2023-03" db="EMBL/GenBank/DDBJ databases">
        <title>High recombination rates correlate with genetic variation in Cardiocondyla obscurior ants.</title>
        <authorList>
            <person name="Errbii M."/>
        </authorList>
    </citation>
    <scope>NUCLEOTIDE SEQUENCE [LARGE SCALE GENOMIC DNA]</scope>
    <source>
        <strain evidence="1">Alpha-2009</strain>
        <tissue evidence="1">Whole body</tissue>
    </source>
</reference>